<name>A0ABY1KVJ6_9FLAO</name>
<comment type="caution">
    <text evidence="8">The sequence shown here is derived from an EMBL/GenBank/DDBJ whole genome shotgun (WGS) entry which is preliminary data.</text>
</comment>
<keyword evidence="4 7" id="KW-0812">Transmembrane</keyword>
<keyword evidence="3" id="KW-1003">Cell membrane</keyword>
<feature type="transmembrane region" description="Helical" evidence="7">
    <location>
        <begin position="76"/>
        <end position="95"/>
    </location>
</feature>
<accession>A0ABY1KVJ6</accession>
<dbReference type="Proteomes" id="UP000185728">
    <property type="component" value="Unassembled WGS sequence"/>
</dbReference>
<evidence type="ECO:0000256" key="7">
    <source>
        <dbReference type="SAM" id="Phobius"/>
    </source>
</evidence>
<dbReference type="InterPro" id="IPR032808">
    <property type="entry name" value="DoxX"/>
</dbReference>
<proteinExistence type="inferred from homology"/>
<keyword evidence="6 7" id="KW-0472">Membrane</keyword>
<evidence type="ECO:0000256" key="2">
    <source>
        <dbReference type="ARBA" id="ARBA00006679"/>
    </source>
</evidence>
<protein>
    <submittedName>
        <fullName evidence="8">Oxidoreductase</fullName>
    </submittedName>
</protein>
<keyword evidence="9" id="KW-1185">Reference proteome</keyword>
<dbReference type="PANTHER" id="PTHR33452">
    <property type="entry name" value="OXIDOREDUCTASE CATD-RELATED"/>
    <property type="match status" value="1"/>
</dbReference>
<gene>
    <name evidence="8" type="ORF">SAMN05421766_103440</name>
</gene>
<organism evidence="8 9">
    <name type="scientific">Zobellia uliginosa</name>
    <dbReference type="NCBI Taxonomy" id="143224"/>
    <lineage>
        <taxon>Bacteria</taxon>
        <taxon>Pseudomonadati</taxon>
        <taxon>Bacteroidota</taxon>
        <taxon>Flavobacteriia</taxon>
        <taxon>Flavobacteriales</taxon>
        <taxon>Flavobacteriaceae</taxon>
        <taxon>Zobellia</taxon>
    </lineage>
</organism>
<evidence type="ECO:0000256" key="5">
    <source>
        <dbReference type="ARBA" id="ARBA00022989"/>
    </source>
</evidence>
<comment type="subcellular location">
    <subcellularLocation>
        <location evidence="1">Cell membrane</location>
        <topology evidence="1">Multi-pass membrane protein</topology>
    </subcellularLocation>
</comment>
<feature type="transmembrane region" description="Helical" evidence="7">
    <location>
        <begin position="12"/>
        <end position="30"/>
    </location>
</feature>
<dbReference type="Pfam" id="PF07681">
    <property type="entry name" value="DoxX"/>
    <property type="match status" value="1"/>
</dbReference>
<feature type="transmembrane region" description="Helical" evidence="7">
    <location>
        <begin position="101"/>
        <end position="121"/>
    </location>
</feature>
<sequence>MSNTLLKDIGLAFLRIAASSMMAVHGYGKLQMLINGADFADPIGIGSTPSLFLAVLAELVCPILIIFGFKTRWAAIPTAITMAVAAFIAHGADPFQKKEMALVYLTIFITIMLVGPGKYSVDKR</sequence>
<evidence type="ECO:0000256" key="1">
    <source>
        <dbReference type="ARBA" id="ARBA00004651"/>
    </source>
</evidence>
<reference evidence="8 9" key="1">
    <citation type="submission" date="2017-01" db="EMBL/GenBank/DDBJ databases">
        <authorList>
            <person name="Varghese N."/>
            <person name="Submissions S."/>
        </authorList>
    </citation>
    <scope>NUCLEOTIDE SEQUENCE [LARGE SCALE GENOMIC DNA]</scope>
    <source>
        <strain evidence="8 9">DSM 2061</strain>
    </source>
</reference>
<dbReference type="PANTHER" id="PTHR33452:SF1">
    <property type="entry name" value="INNER MEMBRANE PROTEIN YPHA-RELATED"/>
    <property type="match status" value="1"/>
</dbReference>
<evidence type="ECO:0000313" key="8">
    <source>
        <dbReference type="EMBL" id="SIS69563.1"/>
    </source>
</evidence>
<evidence type="ECO:0000256" key="6">
    <source>
        <dbReference type="ARBA" id="ARBA00023136"/>
    </source>
</evidence>
<dbReference type="EMBL" id="FTOB01000003">
    <property type="protein sequence ID" value="SIS69563.1"/>
    <property type="molecule type" value="Genomic_DNA"/>
</dbReference>
<evidence type="ECO:0000256" key="4">
    <source>
        <dbReference type="ARBA" id="ARBA00022692"/>
    </source>
</evidence>
<dbReference type="InterPro" id="IPR051907">
    <property type="entry name" value="DoxX-like_oxidoreductase"/>
</dbReference>
<feature type="transmembrane region" description="Helical" evidence="7">
    <location>
        <begin position="50"/>
        <end position="69"/>
    </location>
</feature>
<dbReference type="RefSeq" id="WP_076455205.1">
    <property type="nucleotide sequence ID" value="NZ_FTOB01000003.1"/>
</dbReference>
<evidence type="ECO:0000256" key="3">
    <source>
        <dbReference type="ARBA" id="ARBA00022475"/>
    </source>
</evidence>
<keyword evidence="5 7" id="KW-1133">Transmembrane helix</keyword>
<comment type="similarity">
    <text evidence="2">Belongs to the DoxX family.</text>
</comment>
<evidence type="ECO:0000313" key="9">
    <source>
        <dbReference type="Proteomes" id="UP000185728"/>
    </source>
</evidence>